<comment type="caution">
    <text evidence="2">The sequence shown here is derived from an EMBL/GenBank/DDBJ whole genome shotgun (WGS) entry which is preliminary data.</text>
</comment>
<organism evidence="2 3">
    <name type="scientific">Tagetes erecta</name>
    <name type="common">African marigold</name>
    <dbReference type="NCBI Taxonomy" id="13708"/>
    <lineage>
        <taxon>Eukaryota</taxon>
        <taxon>Viridiplantae</taxon>
        <taxon>Streptophyta</taxon>
        <taxon>Embryophyta</taxon>
        <taxon>Tracheophyta</taxon>
        <taxon>Spermatophyta</taxon>
        <taxon>Magnoliopsida</taxon>
        <taxon>eudicotyledons</taxon>
        <taxon>Gunneridae</taxon>
        <taxon>Pentapetalae</taxon>
        <taxon>asterids</taxon>
        <taxon>campanulids</taxon>
        <taxon>Asterales</taxon>
        <taxon>Asteraceae</taxon>
        <taxon>Asteroideae</taxon>
        <taxon>Heliantheae alliance</taxon>
        <taxon>Tageteae</taxon>
        <taxon>Tagetes</taxon>
    </lineage>
</organism>
<keyword evidence="3" id="KW-1185">Reference proteome</keyword>
<evidence type="ECO:0000313" key="3">
    <source>
        <dbReference type="Proteomes" id="UP001229421"/>
    </source>
</evidence>
<reference evidence="2" key="1">
    <citation type="journal article" date="2023" name="bioRxiv">
        <title>Improved chromosome-level genome assembly for marigold (Tagetes erecta).</title>
        <authorList>
            <person name="Jiang F."/>
            <person name="Yuan L."/>
            <person name="Wang S."/>
            <person name="Wang H."/>
            <person name="Xu D."/>
            <person name="Wang A."/>
            <person name="Fan W."/>
        </authorList>
    </citation>
    <scope>NUCLEOTIDE SEQUENCE</scope>
    <source>
        <strain evidence="2">WSJ</strain>
        <tissue evidence="2">Leaf</tissue>
    </source>
</reference>
<dbReference type="AlphaFoldDB" id="A0AAD8P5D9"/>
<dbReference type="EMBL" id="JAUHHV010000002">
    <property type="protein sequence ID" value="KAK1434178.1"/>
    <property type="molecule type" value="Genomic_DNA"/>
</dbReference>
<dbReference type="Proteomes" id="UP001229421">
    <property type="component" value="Unassembled WGS sequence"/>
</dbReference>
<accession>A0AAD8P5D9</accession>
<sequence length="77" mass="8940">MISTFLSTILYFLLQSSVFSYPGMIRSSLSHLWHDDLSISTQCSWFYFVRLLKLKIAFGTNYNPTPTIDKALEQPCR</sequence>
<feature type="signal peptide" evidence="1">
    <location>
        <begin position="1"/>
        <end position="20"/>
    </location>
</feature>
<evidence type="ECO:0008006" key="4">
    <source>
        <dbReference type="Google" id="ProtNLM"/>
    </source>
</evidence>
<name>A0AAD8P5D9_TARER</name>
<proteinExistence type="predicted"/>
<gene>
    <name evidence="2" type="ORF">QVD17_11097</name>
</gene>
<protein>
    <recommendedName>
        <fullName evidence="4">Secreted protein</fullName>
    </recommendedName>
</protein>
<feature type="chain" id="PRO_5042143758" description="Secreted protein" evidence="1">
    <location>
        <begin position="21"/>
        <end position="77"/>
    </location>
</feature>
<evidence type="ECO:0000313" key="2">
    <source>
        <dbReference type="EMBL" id="KAK1434178.1"/>
    </source>
</evidence>
<evidence type="ECO:0000256" key="1">
    <source>
        <dbReference type="SAM" id="SignalP"/>
    </source>
</evidence>
<keyword evidence="1" id="KW-0732">Signal</keyword>